<name>A0ABQ0KWD6_MYCCL</name>
<feature type="region of interest" description="Disordered" evidence="1">
    <location>
        <begin position="78"/>
        <end position="99"/>
    </location>
</feature>
<feature type="region of interest" description="Disordered" evidence="1">
    <location>
        <begin position="134"/>
        <end position="153"/>
    </location>
</feature>
<dbReference type="EMBL" id="DF838727">
    <property type="protein sequence ID" value="GAT43219.1"/>
    <property type="molecule type" value="Genomic_DNA"/>
</dbReference>
<dbReference type="Proteomes" id="UP000815677">
    <property type="component" value="Unassembled WGS sequence"/>
</dbReference>
<keyword evidence="3" id="KW-1185">Reference proteome</keyword>
<feature type="region of interest" description="Disordered" evidence="1">
    <location>
        <begin position="1"/>
        <end position="37"/>
    </location>
</feature>
<sequence length="229" mass="25209">MSKICGGENKEGKNSPIDSLLDGVDAEQEGDGRGAEAREEENILMEDTFYGALRLAVELEAWPICLLRDLDAVRTSNPNTDRMRLKSSPTHTLDPAQLGSLIRPGPNPPSARIVSFIAPSPGVLAVQSPSVQPTRRECRRFDSPTPQRPSNPKRVVFASSRRPFGALLRQGRRLSPSKRSLASCCEAQAAWFIDCGFEDIPHCLNALDLGWVDRRTSIHPLDYPLSHSP</sequence>
<gene>
    <name evidence="2" type="ORF">MCHLO_00908</name>
</gene>
<proteinExistence type="predicted"/>
<evidence type="ECO:0000313" key="2">
    <source>
        <dbReference type="EMBL" id="GAT43219.1"/>
    </source>
</evidence>
<evidence type="ECO:0000313" key="3">
    <source>
        <dbReference type="Proteomes" id="UP000815677"/>
    </source>
</evidence>
<accession>A0ABQ0KWD6</accession>
<protein>
    <submittedName>
        <fullName evidence="2">Uncharacterized protein</fullName>
    </submittedName>
</protein>
<organism evidence="2 3">
    <name type="scientific">Mycena chlorophos</name>
    <name type="common">Agaric fungus</name>
    <name type="synonym">Agaricus chlorophos</name>
    <dbReference type="NCBI Taxonomy" id="658473"/>
    <lineage>
        <taxon>Eukaryota</taxon>
        <taxon>Fungi</taxon>
        <taxon>Dikarya</taxon>
        <taxon>Basidiomycota</taxon>
        <taxon>Agaricomycotina</taxon>
        <taxon>Agaricomycetes</taxon>
        <taxon>Agaricomycetidae</taxon>
        <taxon>Agaricales</taxon>
        <taxon>Marasmiineae</taxon>
        <taxon>Mycenaceae</taxon>
        <taxon>Mycena</taxon>
    </lineage>
</organism>
<reference evidence="2" key="1">
    <citation type="submission" date="2014-09" db="EMBL/GenBank/DDBJ databases">
        <title>Genome sequence of the luminous mushroom Mycena chlorophos for searching fungal bioluminescence genes.</title>
        <authorList>
            <person name="Tanaka Y."/>
            <person name="Kasuga D."/>
            <person name="Oba Y."/>
            <person name="Hase S."/>
            <person name="Sato K."/>
            <person name="Oba Y."/>
            <person name="Sakakibara Y."/>
        </authorList>
    </citation>
    <scope>NUCLEOTIDE SEQUENCE</scope>
</reference>
<evidence type="ECO:0000256" key="1">
    <source>
        <dbReference type="SAM" id="MobiDB-lite"/>
    </source>
</evidence>